<evidence type="ECO:0000256" key="1">
    <source>
        <dbReference type="SAM" id="MobiDB-lite"/>
    </source>
</evidence>
<evidence type="ECO:0000313" key="2">
    <source>
        <dbReference type="EMBL" id="KAJ1151173.1"/>
    </source>
</evidence>
<sequence length="78" mass="8145">MARLTFSGCSSRGSQQLVPLGSTRPNVAPTSRTHEPPGDLGSSATPSSGVFECPVRRQSSSETLLLGGHLGHAPWCKI</sequence>
<keyword evidence="3" id="KW-1185">Reference proteome</keyword>
<accession>A0AAV7RJY9</accession>
<protein>
    <submittedName>
        <fullName evidence="2">Uncharacterized protein</fullName>
    </submittedName>
</protein>
<organism evidence="2 3">
    <name type="scientific">Pleurodeles waltl</name>
    <name type="common">Iberian ribbed newt</name>
    <dbReference type="NCBI Taxonomy" id="8319"/>
    <lineage>
        <taxon>Eukaryota</taxon>
        <taxon>Metazoa</taxon>
        <taxon>Chordata</taxon>
        <taxon>Craniata</taxon>
        <taxon>Vertebrata</taxon>
        <taxon>Euteleostomi</taxon>
        <taxon>Amphibia</taxon>
        <taxon>Batrachia</taxon>
        <taxon>Caudata</taxon>
        <taxon>Salamandroidea</taxon>
        <taxon>Salamandridae</taxon>
        <taxon>Pleurodelinae</taxon>
        <taxon>Pleurodeles</taxon>
    </lineage>
</organism>
<evidence type="ECO:0000313" key="3">
    <source>
        <dbReference type="Proteomes" id="UP001066276"/>
    </source>
</evidence>
<proteinExistence type="predicted"/>
<gene>
    <name evidence="2" type="ORF">NDU88_003960</name>
</gene>
<name>A0AAV7RJY9_PLEWA</name>
<dbReference type="Proteomes" id="UP001066276">
    <property type="component" value="Chromosome 5"/>
</dbReference>
<reference evidence="2" key="1">
    <citation type="journal article" date="2022" name="bioRxiv">
        <title>Sequencing and chromosome-scale assembly of the giantPleurodeles waltlgenome.</title>
        <authorList>
            <person name="Brown T."/>
            <person name="Elewa A."/>
            <person name="Iarovenko S."/>
            <person name="Subramanian E."/>
            <person name="Araus A.J."/>
            <person name="Petzold A."/>
            <person name="Susuki M."/>
            <person name="Suzuki K.-i.T."/>
            <person name="Hayashi T."/>
            <person name="Toyoda A."/>
            <person name="Oliveira C."/>
            <person name="Osipova E."/>
            <person name="Leigh N.D."/>
            <person name="Simon A."/>
            <person name="Yun M.H."/>
        </authorList>
    </citation>
    <scope>NUCLEOTIDE SEQUENCE</scope>
    <source>
        <strain evidence="2">20211129_DDA</strain>
        <tissue evidence="2">Liver</tissue>
    </source>
</reference>
<dbReference type="AlphaFoldDB" id="A0AAV7RJY9"/>
<comment type="caution">
    <text evidence="2">The sequence shown here is derived from an EMBL/GenBank/DDBJ whole genome shotgun (WGS) entry which is preliminary data.</text>
</comment>
<feature type="compositionally biased region" description="Polar residues" evidence="1">
    <location>
        <begin position="7"/>
        <end position="31"/>
    </location>
</feature>
<feature type="region of interest" description="Disordered" evidence="1">
    <location>
        <begin position="1"/>
        <end position="51"/>
    </location>
</feature>
<dbReference type="EMBL" id="JANPWB010000009">
    <property type="protein sequence ID" value="KAJ1151173.1"/>
    <property type="molecule type" value="Genomic_DNA"/>
</dbReference>